<dbReference type="GO" id="GO:0016301">
    <property type="term" value="F:kinase activity"/>
    <property type="evidence" value="ECO:0007669"/>
    <property type="project" value="UniProtKB-KW"/>
</dbReference>
<keyword evidence="2" id="KW-1185">Reference proteome</keyword>
<protein>
    <submittedName>
        <fullName evidence="3">Probable serine/threonine-protein kinase DDB_G0271682</fullName>
    </submittedName>
</protein>
<evidence type="ECO:0000313" key="3">
    <source>
        <dbReference type="RefSeq" id="XP_011632334.1"/>
    </source>
</evidence>
<feature type="compositionally biased region" description="Low complexity" evidence="1">
    <location>
        <begin position="85"/>
        <end position="99"/>
    </location>
</feature>
<feature type="region of interest" description="Disordered" evidence="1">
    <location>
        <begin position="79"/>
        <end position="99"/>
    </location>
</feature>
<name>A0A6I9VYR1_9HYME</name>
<accession>A0A6I9VYR1</accession>
<feature type="region of interest" description="Disordered" evidence="1">
    <location>
        <begin position="126"/>
        <end position="153"/>
    </location>
</feature>
<organism evidence="2 3">
    <name type="scientific">Pogonomyrmex barbatus</name>
    <name type="common">red harvester ant</name>
    <dbReference type="NCBI Taxonomy" id="144034"/>
    <lineage>
        <taxon>Eukaryota</taxon>
        <taxon>Metazoa</taxon>
        <taxon>Ecdysozoa</taxon>
        <taxon>Arthropoda</taxon>
        <taxon>Hexapoda</taxon>
        <taxon>Insecta</taxon>
        <taxon>Pterygota</taxon>
        <taxon>Neoptera</taxon>
        <taxon>Endopterygota</taxon>
        <taxon>Hymenoptera</taxon>
        <taxon>Apocrita</taxon>
        <taxon>Aculeata</taxon>
        <taxon>Formicoidea</taxon>
        <taxon>Formicidae</taxon>
        <taxon>Myrmicinae</taxon>
        <taxon>Pogonomyrmex</taxon>
    </lineage>
</organism>
<dbReference type="RefSeq" id="XP_011632334.1">
    <property type="nucleotide sequence ID" value="XM_011634032.2"/>
</dbReference>
<evidence type="ECO:0000256" key="1">
    <source>
        <dbReference type="SAM" id="MobiDB-lite"/>
    </source>
</evidence>
<keyword evidence="3" id="KW-0808">Transferase</keyword>
<reference evidence="3" key="1">
    <citation type="submission" date="2025-08" db="UniProtKB">
        <authorList>
            <consortium name="RefSeq"/>
        </authorList>
    </citation>
    <scope>IDENTIFICATION</scope>
</reference>
<evidence type="ECO:0000313" key="2">
    <source>
        <dbReference type="Proteomes" id="UP000504615"/>
    </source>
</evidence>
<dbReference type="Proteomes" id="UP000504615">
    <property type="component" value="Unplaced"/>
</dbReference>
<proteinExistence type="predicted"/>
<dbReference type="KEGG" id="pbar:105424008"/>
<dbReference type="AlphaFoldDB" id="A0A6I9VYR1"/>
<dbReference type="GeneID" id="105424008"/>
<gene>
    <name evidence="3" type="primary">LOC105424008</name>
</gene>
<sequence length="153" mass="16728">MHGGRGVCQWCARSSLVETRQNPRPRITTTTTTTTTIITSIINIVTVNNSSNSNNKNNDIDNVGGSLSGDNGGIVDNSYKNPVTGSNNKNISSNGSRRVACAQQRRRRRRCYCYYCRRALPSAALSRRVGASRHSSRDAAAGHGWSRATVERK</sequence>
<keyword evidence="3" id="KW-0418">Kinase</keyword>